<evidence type="ECO:0008006" key="3">
    <source>
        <dbReference type="Google" id="ProtNLM"/>
    </source>
</evidence>
<dbReference type="Proteomes" id="UP001064489">
    <property type="component" value="Chromosome 2"/>
</dbReference>
<comment type="caution">
    <text evidence="1">The sequence shown here is derived from an EMBL/GenBank/DDBJ whole genome shotgun (WGS) entry which is preliminary data.</text>
</comment>
<organism evidence="1 2">
    <name type="scientific">Acer negundo</name>
    <name type="common">Box elder</name>
    <dbReference type="NCBI Taxonomy" id="4023"/>
    <lineage>
        <taxon>Eukaryota</taxon>
        <taxon>Viridiplantae</taxon>
        <taxon>Streptophyta</taxon>
        <taxon>Embryophyta</taxon>
        <taxon>Tracheophyta</taxon>
        <taxon>Spermatophyta</taxon>
        <taxon>Magnoliopsida</taxon>
        <taxon>eudicotyledons</taxon>
        <taxon>Gunneridae</taxon>
        <taxon>Pentapetalae</taxon>
        <taxon>rosids</taxon>
        <taxon>malvids</taxon>
        <taxon>Sapindales</taxon>
        <taxon>Sapindaceae</taxon>
        <taxon>Hippocastanoideae</taxon>
        <taxon>Acereae</taxon>
        <taxon>Acer</taxon>
    </lineage>
</organism>
<accession>A0AAD5IGI0</accession>
<dbReference type="EMBL" id="JAJSOW010000106">
    <property type="protein sequence ID" value="KAI9162315.1"/>
    <property type="molecule type" value="Genomic_DNA"/>
</dbReference>
<dbReference type="PANTHER" id="PTHR34427:SF5">
    <property type="entry name" value="DUF4283 DOMAIN-CONTAINING PROTEIN"/>
    <property type="match status" value="1"/>
</dbReference>
<proteinExistence type="predicted"/>
<gene>
    <name evidence="1" type="ORF">LWI28_026039</name>
</gene>
<dbReference type="AlphaFoldDB" id="A0AAD5IGI0"/>
<sequence>MPPKRHTNSKPRENQIDEVYECDVIAQLRQQVGMLTQQIVALTAQKWRPNPQEAEEESNGDEALFILIQHRQGEAVNANQTIHRGREEDKRKEMMSLNLERQDIDKKWLEFCAVGFLKDFSSVSSVNKRLMDRGFQITSVHLSGKAILWKFESDIDCMGFIKNRFFLDDTFISMEKWTDHVQIQAKPVWITFSGVPIRCWNESVFLKLGKLVGKVLLIEKDTLLRRRMDRGKMLISLHEDQLCFQKLQVKEGNKVFIVSFEKDPTPTPFD</sequence>
<evidence type="ECO:0000313" key="2">
    <source>
        <dbReference type="Proteomes" id="UP001064489"/>
    </source>
</evidence>
<keyword evidence="2" id="KW-1185">Reference proteome</keyword>
<reference evidence="1" key="1">
    <citation type="journal article" date="2022" name="Plant J.">
        <title>Strategies of tolerance reflected in two North American maple genomes.</title>
        <authorList>
            <person name="McEvoy S.L."/>
            <person name="Sezen U.U."/>
            <person name="Trouern-Trend A."/>
            <person name="McMahon S.M."/>
            <person name="Schaberg P.G."/>
            <person name="Yang J."/>
            <person name="Wegrzyn J.L."/>
            <person name="Swenson N.G."/>
        </authorList>
    </citation>
    <scope>NUCLEOTIDE SEQUENCE</scope>
    <source>
        <strain evidence="1">91603</strain>
    </source>
</reference>
<name>A0AAD5IGI0_ACENE</name>
<reference evidence="1" key="2">
    <citation type="submission" date="2023-02" db="EMBL/GenBank/DDBJ databases">
        <authorList>
            <person name="Swenson N.G."/>
            <person name="Wegrzyn J.L."/>
            <person name="Mcevoy S.L."/>
        </authorList>
    </citation>
    <scope>NUCLEOTIDE SEQUENCE</scope>
    <source>
        <strain evidence="1">91603</strain>
        <tissue evidence="1">Leaf</tissue>
    </source>
</reference>
<evidence type="ECO:0000313" key="1">
    <source>
        <dbReference type="EMBL" id="KAI9162315.1"/>
    </source>
</evidence>
<protein>
    <recommendedName>
        <fullName evidence="3">DUF4283 domain-containing protein</fullName>
    </recommendedName>
</protein>
<dbReference type="PANTHER" id="PTHR34427">
    <property type="entry name" value="DUF4283 DOMAIN PROTEIN"/>
    <property type="match status" value="1"/>
</dbReference>